<keyword evidence="3" id="KW-1185">Reference proteome</keyword>
<gene>
    <name evidence="2" type="ORF">ACCI49_19895</name>
</gene>
<evidence type="ECO:0000313" key="3">
    <source>
        <dbReference type="Proteomes" id="UP001569428"/>
    </source>
</evidence>
<protein>
    <recommendedName>
        <fullName evidence="4">DUF4124 domain-containing protein</fullName>
    </recommendedName>
</protein>
<name>A0ABV4P590_9GAMM</name>
<proteinExistence type="predicted"/>
<comment type="caution">
    <text evidence="2">The sequence shown here is derived from an EMBL/GenBank/DDBJ whole genome shotgun (WGS) entry which is preliminary data.</text>
</comment>
<evidence type="ECO:0000313" key="2">
    <source>
        <dbReference type="EMBL" id="MFA0813167.1"/>
    </source>
</evidence>
<evidence type="ECO:0000256" key="1">
    <source>
        <dbReference type="SAM" id="MobiDB-lite"/>
    </source>
</evidence>
<sequence length="177" mass="19699">MKYAYMLGILLLVGVGLPMILPGPGGEPIISPKSWLPDQQALENARQQGQRALQTFNATSQKSAEQFENLIKSNRLLPEKQGIEPTTEVFTWQDGEGNWHFSDSVPEGLHTSVRIHRVKPLNTVPATQVSKSGEAQQPPATQRQDKSGADKRISQLLKEVEALQEKSRTRQHVLDNL</sequence>
<feature type="compositionally biased region" description="Polar residues" evidence="1">
    <location>
        <begin position="124"/>
        <end position="142"/>
    </location>
</feature>
<dbReference type="EMBL" id="JBGMEK010000074">
    <property type="protein sequence ID" value="MFA0813167.1"/>
    <property type="molecule type" value="Genomic_DNA"/>
</dbReference>
<reference evidence="2 3" key="1">
    <citation type="submission" date="2024-08" db="EMBL/GenBank/DDBJ databases">
        <authorList>
            <person name="Ishaq N."/>
        </authorList>
    </citation>
    <scope>NUCLEOTIDE SEQUENCE [LARGE SCALE GENOMIC DNA]</scope>
    <source>
        <strain evidence="2 3">DSM 18651</strain>
    </source>
</reference>
<evidence type="ECO:0008006" key="4">
    <source>
        <dbReference type="Google" id="ProtNLM"/>
    </source>
</evidence>
<dbReference type="Proteomes" id="UP001569428">
    <property type="component" value="Unassembled WGS sequence"/>
</dbReference>
<accession>A0ABV4P590</accession>
<feature type="region of interest" description="Disordered" evidence="1">
    <location>
        <begin position="122"/>
        <end position="151"/>
    </location>
</feature>
<dbReference type="RefSeq" id="WP_371840943.1">
    <property type="nucleotide sequence ID" value="NZ_JBGMEK010000074.1"/>
</dbReference>
<organism evidence="2 3">
    <name type="scientific">Microbulbifer epialgicus</name>
    <dbReference type="NCBI Taxonomy" id="393907"/>
    <lineage>
        <taxon>Bacteria</taxon>
        <taxon>Pseudomonadati</taxon>
        <taxon>Pseudomonadota</taxon>
        <taxon>Gammaproteobacteria</taxon>
        <taxon>Cellvibrionales</taxon>
        <taxon>Microbulbiferaceae</taxon>
        <taxon>Microbulbifer</taxon>
    </lineage>
</organism>